<evidence type="ECO:0000256" key="3">
    <source>
        <dbReference type="ARBA" id="ARBA00023002"/>
    </source>
</evidence>
<dbReference type="PANTHER" id="PTHR24296">
    <property type="entry name" value="CYTOCHROME P450"/>
    <property type="match status" value="1"/>
</dbReference>
<dbReference type="Pfam" id="PF00067">
    <property type="entry name" value="p450"/>
    <property type="match status" value="1"/>
</dbReference>
<dbReference type="InterPro" id="IPR017972">
    <property type="entry name" value="Cyt_P450_CS"/>
</dbReference>
<dbReference type="GO" id="GO:0020037">
    <property type="term" value="F:heme binding"/>
    <property type="evidence" value="ECO:0007669"/>
    <property type="project" value="InterPro"/>
</dbReference>
<evidence type="ECO:0000256" key="2">
    <source>
        <dbReference type="ARBA" id="ARBA00022723"/>
    </source>
</evidence>
<organism evidence="8 9">
    <name type="scientific">Symbiodinium microadriaticum</name>
    <name type="common">Dinoflagellate</name>
    <name type="synonym">Zooxanthella microadriatica</name>
    <dbReference type="NCBI Taxonomy" id="2951"/>
    <lineage>
        <taxon>Eukaryota</taxon>
        <taxon>Sar</taxon>
        <taxon>Alveolata</taxon>
        <taxon>Dinophyceae</taxon>
        <taxon>Suessiales</taxon>
        <taxon>Symbiodiniaceae</taxon>
        <taxon>Symbiodinium</taxon>
    </lineage>
</organism>
<keyword evidence="2 5" id="KW-0479">Metal-binding</keyword>
<keyword evidence="6" id="KW-0175">Coiled coil</keyword>
<dbReference type="PROSITE" id="PS00086">
    <property type="entry name" value="CYTOCHROME_P450"/>
    <property type="match status" value="1"/>
</dbReference>
<evidence type="ECO:0000256" key="4">
    <source>
        <dbReference type="ARBA" id="ARBA00023004"/>
    </source>
</evidence>
<feature type="binding site" description="axial binding residue" evidence="5">
    <location>
        <position position="443"/>
    </location>
    <ligand>
        <name>heme</name>
        <dbReference type="ChEBI" id="CHEBI:30413"/>
    </ligand>
    <ligandPart>
        <name>Fe</name>
        <dbReference type="ChEBI" id="CHEBI:18248"/>
    </ligandPart>
</feature>
<dbReference type="OrthoDB" id="6431331at2759"/>
<dbReference type="PRINTS" id="PR00385">
    <property type="entry name" value="P450"/>
</dbReference>
<dbReference type="InterPro" id="IPR002401">
    <property type="entry name" value="Cyt_P450_E_grp-I"/>
</dbReference>
<evidence type="ECO:0000256" key="6">
    <source>
        <dbReference type="SAM" id="Coils"/>
    </source>
</evidence>
<comment type="similarity">
    <text evidence="1">Belongs to the cytochrome P450 family.</text>
</comment>
<gene>
    <name evidence="8" type="primary">CYP704C1</name>
    <name evidence="8" type="ORF">AK812_SmicGene34432</name>
</gene>
<dbReference type="SUPFAM" id="SSF53474">
    <property type="entry name" value="alpha/beta-Hydrolases"/>
    <property type="match status" value="1"/>
</dbReference>
<dbReference type="InterPro" id="IPR036396">
    <property type="entry name" value="Cyt_P450_sf"/>
</dbReference>
<dbReference type="InterPro" id="IPR029058">
    <property type="entry name" value="AB_hydrolase_fold"/>
</dbReference>
<dbReference type="SUPFAM" id="SSF48264">
    <property type="entry name" value="Cytochrome P450"/>
    <property type="match status" value="1"/>
</dbReference>
<feature type="region of interest" description="Disordered" evidence="7">
    <location>
        <begin position="1095"/>
        <end position="1121"/>
    </location>
</feature>
<dbReference type="Gene3D" id="1.10.630.10">
    <property type="entry name" value="Cytochrome P450"/>
    <property type="match status" value="1"/>
</dbReference>
<reference evidence="8 9" key="1">
    <citation type="submission" date="2016-02" db="EMBL/GenBank/DDBJ databases">
        <title>Genome analysis of coral dinoflagellate symbionts highlights evolutionary adaptations to a symbiotic lifestyle.</title>
        <authorList>
            <person name="Aranda M."/>
            <person name="Li Y."/>
            <person name="Liew Y.J."/>
            <person name="Baumgarten S."/>
            <person name="Simakov O."/>
            <person name="Wilson M."/>
            <person name="Piel J."/>
            <person name="Ashoor H."/>
            <person name="Bougouffa S."/>
            <person name="Bajic V.B."/>
            <person name="Ryu T."/>
            <person name="Ravasi T."/>
            <person name="Bayer T."/>
            <person name="Micklem G."/>
            <person name="Kim H."/>
            <person name="Bhak J."/>
            <person name="Lajeunesse T.C."/>
            <person name="Voolstra C.R."/>
        </authorList>
    </citation>
    <scope>NUCLEOTIDE SEQUENCE [LARGE SCALE GENOMIC DNA]</scope>
    <source>
        <strain evidence="8 9">CCMP2467</strain>
    </source>
</reference>
<feature type="coiled-coil region" evidence="6">
    <location>
        <begin position="1149"/>
        <end position="1176"/>
    </location>
</feature>
<dbReference type="GO" id="GO:0016705">
    <property type="term" value="F:oxidoreductase activity, acting on paired donors, with incorporation or reduction of molecular oxygen"/>
    <property type="evidence" value="ECO:0007669"/>
    <property type="project" value="InterPro"/>
</dbReference>
<keyword evidence="9" id="KW-1185">Reference proteome</keyword>
<dbReference type="Gene3D" id="3.40.50.1820">
    <property type="entry name" value="alpha/beta hydrolase"/>
    <property type="match status" value="1"/>
</dbReference>
<dbReference type="PRINTS" id="PR00463">
    <property type="entry name" value="EP450I"/>
</dbReference>
<evidence type="ECO:0000256" key="5">
    <source>
        <dbReference type="PIRSR" id="PIRSR602401-1"/>
    </source>
</evidence>
<dbReference type="AlphaFoldDB" id="A0A1Q9CNZ5"/>
<evidence type="ECO:0000256" key="7">
    <source>
        <dbReference type="SAM" id="MobiDB-lite"/>
    </source>
</evidence>
<keyword evidence="4 5" id="KW-0408">Iron</keyword>
<name>A0A1Q9CNZ5_SYMMI</name>
<keyword evidence="3" id="KW-0560">Oxidoreductase</keyword>
<protein>
    <submittedName>
        <fullName evidence="8">Cytochrome P450 704C1</fullName>
    </submittedName>
</protein>
<evidence type="ECO:0000313" key="8">
    <source>
        <dbReference type="EMBL" id="OLP84653.1"/>
    </source>
</evidence>
<evidence type="ECO:0000313" key="9">
    <source>
        <dbReference type="Proteomes" id="UP000186817"/>
    </source>
</evidence>
<dbReference type="Proteomes" id="UP000186817">
    <property type="component" value="Unassembled WGS sequence"/>
</dbReference>
<dbReference type="GO" id="GO:0005506">
    <property type="term" value="F:iron ion binding"/>
    <property type="evidence" value="ECO:0007669"/>
    <property type="project" value="InterPro"/>
</dbReference>
<proteinExistence type="inferred from homology"/>
<comment type="cofactor">
    <cofactor evidence="5">
        <name>heme</name>
        <dbReference type="ChEBI" id="CHEBI:30413"/>
    </cofactor>
</comment>
<evidence type="ECO:0000256" key="1">
    <source>
        <dbReference type="ARBA" id="ARBA00010617"/>
    </source>
</evidence>
<dbReference type="GO" id="GO:0006629">
    <property type="term" value="P:lipid metabolic process"/>
    <property type="evidence" value="ECO:0007669"/>
    <property type="project" value="UniProtKB-ARBA"/>
</dbReference>
<comment type="caution">
    <text evidence="8">The sequence shown here is derived from an EMBL/GenBank/DDBJ whole genome shotgun (WGS) entry which is preliminary data.</text>
</comment>
<sequence length="1260" mass="141814">MSLVRTWDSRNWEANVGLSCVVLGAASVAAAALLQRQPKGCSEISGESLLGVLPKLWSAIRRYNFLEELTQMHEKEGSTIFLQFGILRFFVTPLVITRDPRNVEYMLKQNFSNYPKGPFFNSITHDLLGKGIFNADGEDWVMQRKTASQMFTANRFKNHIWRVVQKNCNKVMDLLRAHDGDVDMFSILNRFTLDSIGEIGFGASVGSLDNADSPFLNSFDEAQRILFWRFVIPGWRLLRFLGVGYERKAEAHFKVLKEYSMQIIHELSQKLDTEAGDSFVGLFMKSDPSLSRNFLSDMVLNFLIAGRDTTAQAMSWCLFLLMRNGQVQEKVRSEISEVCGDAEGLDYEKLGKLRYLEAAIRESLRLYPSVPLDPKFVASADTLPDGTHVPRGAALIYMSYAMGRSREIWGSDASEFRPERWLEMEAPKSPYENPVFHAGPRECLGKRLAMLEMKAMLCSLIGNFNLRLAVAPDKVRADAQLTIGLQRKHVVVRGIAAPFEEGFSCYVVCWRRGSGAHEEARAKSACLTKADKAAWQGGGRAAFLQEIDVCGQRCVGRAACATNCMAKRGYGSLPTAPLASQWVRGVLRPGLCRMLRRSGQLHCDQVLAAVCSGRRPKSGLPTVHRETVPAHFSGVQFFDRRTGCRWSAARVAEICRGNLAEWMAWAFFHCTPDEVPESRWPELVQLVDEGAVWAGVEFPEGYNPHVQAMRLTMDPIPSEHRPMFYYIVTALALPVVTYYNLESLGFRKHKSGTLQYWLRRGRGKSAEPPIVFCHGVGVNLLPYEHFITELLRQVPKGKTIFLVSLPHISMRINEDVPSSAEMVACLRDMLASWEFDSAHFVGHSFGSIVVAWMCKNSKETVKVATFLDPVCFLLIKPDVCYNFMYRRPETPTQLLMHYFVARELFIAHSLSRNFFWYQNLLWPEELVMPTLVMLSGEDSIVPAHSVRRYLTGWLQQQSTDALRLLWFPNLGHGEMNFGPVGLAAVKRIVAEMMALEAKLQVGRRRGETFVELPSGQAPRNGAMQEPLSPTSNLICQSLQCSPPIAVVHEPNLRRPSSKASSGFDPLNKGHGATLLTHGSIARAAADMVLRPLSSGDIKPSRRGSKDVAGGYCDEQEEPMDRSSVRLLSEDEMAERRSSALSYFRETREINQHARSVEQMEVALARARRRRHSEELQPKQILALQELQEASDEAPEVEDHEVHELKTLAERMGYGVKPNQPSKWKKRAQEEKPRKPGGFASIQAGGNDLLARLRQRRVTIE</sequence>
<accession>A0A1Q9CNZ5</accession>
<dbReference type="EMBL" id="LSRX01001025">
    <property type="protein sequence ID" value="OLP84653.1"/>
    <property type="molecule type" value="Genomic_DNA"/>
</dbReference>
<dbReference type="GO" id="GO:0004497">
    <property type="term" value="F:monooxygenase activity"/>
    <property type="evidence" value="ECO:0007669"/>
    <property type="project" value="InterPro"/>
</dbReference>
<keyword evidence="5" id="KW-0349">Heme</keyword>
<dbReference type="InterPro" id="IPR001128">
    <property type="entry name" value="Cyt_P450"/>
</dbReference>
<feature type="region of interest" description="Disordered" evidence="7">
    <location>
        <begin position="1211"/>
        <end position="1245"/>
    </location>
</feature>